<keyword evidence="4" id="KW-1185">Reference proteome</keyword>
<dbReference type="GO" id="GO:0016491">
    <property type="term" value="F:oxidoreductase activity"/>
    <property type="evidence" value="ECO:0007669"/>
    <property type="project" value="UniProtKB-KW"/>
</dbReference>
<sequence length="342" mass="36194">MKTLSFADAINEALRLEMTRDPRVLVTGEDVSGGATIPGFERADAWGGVFGVTRGLVAEFGRDRVIDTPISESAFIGAAIGAAAAGYRTVTELQFLDFMGVCLDQIINQAAKLRYARGDRAPGVPIVIRAMIGAGSRAGSTQSQSHYSSVAHFPGLKVVVPATPADAKGLMIAAIRDEDPVLFLENKALYETRGPVPEGDEPVPIGRARVAREGGDVTIVTIARMLSVAEKAAKDLSERGIEAEIIDVRTVAPLDLTTILESVERTGRLVVVDEDTPRCSVASDIVALVSSRAFDRLTAAPRMVTPPHTPVPFAPVLEDAYIPSPERVVEAVLATAGQEVAA</sequence>
<evidence type="ECO:0000259" key="2">
    <source>
        <dbReference type="SMART" id="SM00861"/>
    </source>
</evidence>
<evidence type="ECO:0000313" key="3">
    <source>
        <dbReference type="EMBL" id="SEF18863.1"/>
    </source>
</evidence>
<dbReference type="Pfam" id="PF02780">
    <property type="entry name" value="Transketolase_C"/>
    <property type="match status" value="1"/>
</dbReference>
<accession>A0A1H5PYB9</accession>
<dbReference type="PANTHER" id="PTHR43257:SF3">
    <property type="entry name" value="ACETOIN:2,6-DICHLOROPHENOLINDOPHENOL OXIDOREDUCTASE SUBUNIT BETA"/>
    <property type="match status" value="1"/>
</dbReference>
<dbReference type="RefSeq" id="WP_069111378.1">
    <property type="nucleotide sequence ID" value="NZ_FNUC01000004.1"/>
</dbReference>
<dbReference type="GO" id="GO:0000287">
    <property type="term" value="F:magnesium ion binding"/>
    <property type="evidence" value="ECO:0007669"/>
    <property type="project" value="UniProtKB-ARBA"/>
</dbReference>
<proteinExistence type="predicted"/>
<dbReference type="Gene3D" id="3.40.50.920">
    <property type="match status" value="1"/>
</dbReference>
<dbReference type="SMART" id="SM00861">
    <property type="entry name" value="Transket_pyr"/>
    <property type="match status" value="1"/>
</dbReference>
<dbReference type="Proteomes" id="UP000181980">
    <property type="component" value="Unassembled WGS sequence"/>
</dbReference>
<keyword evidence="3" id="KW-0670">Pyruvate</keyword>
<reference evidence="4" key="1">
    <citation type="submission" date="2016-10" db="EMBL/GenBank/DDBJ databases">
        <authorList>
            <person name="Varghese N."/>
            <person name="Submissions S."/>
        </authorList>
    </citation>
    <scope>NUCLEOTIDE SEQUENCE [LARGE SCALE GENOMIC DNA]</scope>
    <source>
        <strain evidence="4">DSM 45237</strain>
    </source>
</reference>
<evidence type="ECO:0000256" key="1">
    <source>
        <dbReference type="ARBA" id="ARBA00023002"/>
    </source>
</evidence>
<dbReference type="AlphaFoldDB" id="A0A1H5PYB9"/>
<dbReference type="InterPro" id="IPR033248">
    <property type="entry name" value="Transketolase_C"/>
</dbReference>
<evidence type="ECO:0000313" key="4">
    <source>
        <dbReference type="Proteomes" id="UP000181980"/>
    </source>
</evidence>
<dbReference type="SUPFAM" id="SSF52922">
    <property type="entry name" value="TK C-terminal domain-like"/>
    <property type="match status" value="1"/>
</dbReference>
<dbReference type="CDD" id="cd07036">
    <property type="entry name" value="TPP_PYR_E1-PDHc-beta_like"/>
    <property type="match status" value="1"/>
</dbReference>
<dbReference type="Pfam" id="PF02779">
    <property type="entry name" value="Transket_pyr"/>
    <property type="match status" value="1"/>
</dbReference>
<gene>
    <name evidence="3" type="ORF">SAMN04488561_6934</name>
</gene>
<keyword evidence="1" id="KW-0560">Oxidoreductase</keyword>
<dbReference type="Gene3D" id="3.40.50.970">
    <property type="match status" value="1"/>
</dbReference>
<dbReference type="FunFam" id="3.40.50.920:FF:000001">
    <property type="entry name" value="Pyruvate dehydrogenase E1 beta subunit"/>
    <property type="match status" value="1"/>
</dbReference>
<dbReference type="OrthoDB" id="9766715at2"/>
<dbReference type="PANTHER" id="PTHR43257">
    <property type="entry name" value="PYRUVATE DEHYDROGENASE E1 COMPONENT BETA SUBUNIT"/>
    <property type="match status" value="1"/>
</dbReference>
<dbReference type="InterPro" id="IPR005475">
    <property type="entry name" value="Transketolase-like_Pyr-bd"/>
</dbReference>
<name>A0A1H5PYB9_9ACTN</name>
<protein>
    <submittedName>
        <fullName evidence="3">Pyruvate dehydrogenase E1 component beta subunit</fullName>
    </submittedName>
</protein>
<dbReference type="EMBL" id="FNUC01000004">
    <property type="protein sequence ID" value="SEF18863.1"/>
    <property type="molecule type" value="Genomic_DNA"/>
</dbReference>
<dbReference type="InterPro" id="IPR009014">
    <property type="entry name" value="Transketo_C/PFOR_II"/>
</dbReference>
<dbReference type="SUPFAM" id="SSF52518">
    <property type="entry name" value="Thiamin diphosphate-binding fold (THDP-binding)"/>
    <property type="match status" value="1"/>
</dbReference>
<dbReference type="STRING" id="561176.SAMN04488561_6934"/>
<dbReference type="InterPro" id="IPR029061">
    <property type="entry name" value="THDP-binding"/>
</dbReference>
<dbReference type="FunFam" id="3.40.50.970:FF:000001">
    <property type="entry name" value="Pyruvate dehydrogenase E1 beta subunit"/>
    <property type="match status" value="1"/>
</dbReference>
<organism evidence="3 4">
    <name type="scientific">Jiangella alba</name>
    <dbReference type="NCBI Taxonomy" id="561176"/>
    <lineage>
        <taxon>Bacteria</taxon>
        <taxon>Bacillati</taxon>
        <taxon>Actinomycetota</taxon>
        <taxon>Actinomycetes</taxon>
        <taxon>Jiangellales</taxon>
        <taxon>Jiangellaceae</taxon>
        <taxon>Jiangella</taxon>
    </lineage>
</organism>
<feature type="domain" description="Transketolase-like pyrimidine-binding" evidence="2">
    <location>
        <begin position="4"/>
        <end position="192"/>
    </location>
</feature>